<name>A0AAD1S268_PELCU</name>
<dbReference type="PANTHER" id="PTHR21301:SF10">
    <property type="entry name" value="REVERSE TRANSCRIPTASE DOMAIN-CONTAINING PROTEIN"/>
    <property type="match status" value="1"/>
</dbReference>
<accession>A0AAD1S268</accession>
<organism evidence="1 2">
    <name type="scientific">Pelobates cultripes</name>
    <name type="common">Western spadefoot toad</name>
    <dbReference type="NCBI Taxonomy" id="61616"/>
    <lineage>
        <taxon>Eukaryota</taxon>
        <taxon>Metazoa</taxon>
        <taxon>Chordata</taxon>
        <taxon>Craniata</taxon>
        <taxon>Vertebrata</taxon>
        <taxon>Euteleostomi</taxon>
        <taxon>Amphibia</taxon>
        <taxon>Batrachia</taxon>
        <taxon>Anura</taxon>
        <taxon>Pelobatoidea</taxon>
        <taxon>Pelobatidae</taxon>
        <taxon>Pelobates</taxon>
    </lineage>
</organism>
<sequence>KERNALKQLMRSEDITIKAADKGGGLVILNTSDYGEENRRLLGDTNTYLQLKGDPTIQYQDELKEILNYGKDRGILNEREYKYLYVQYPRIPVFYHLPKIHKRLVKPPGRPIVSGIGSLTSNLSEYVDQYLQPLQSLHTIRTIRSNTCHDYPSVVTFTIIGNEIEGPCQGIMRIHSNTCLL</sequence>
<keyword evidence="2" id="KW-1185">Reference proteome</keyword>
<evidence type="ECO:0000313" key="2">
    <source>
        <dbReference type="Proteomes" id="UP001295444"/>
    </source>
</evidence>
<proteinExistence type="predicted"/>
<feature type="non-terminal residue" evidence="1">
    <location>
        <position position="1"/>
    </location>
</feature>
<evidence type="ECO:0000313" key="1">
    <source>
        <dbReference type="EMBL" id="CAH2284671.1"/>
    </source>
</evidence>
<dbReference type="PANTHER" id="PTHR21301">
    <property type="entry name" value="REVERSE TRANSCRIPTASE"/>
    <property type="match status" value="1"/>
</dbReference>
<dbReference type="Proteomes" id="UP001295444">
    <property type="component" value="Chromosome 04"/>
</dbReference>
<reference evidence="1" key="1">
    <citation type="submission" date="2022-03" db="EMBL/GenBank/DDBJ databases">
        <authorList>
            <person name="Alioto T."/>
            <person name="Alioto T."/>
            <person name="Gomez Garrido J."/>
        </authorList>
    </citation>
    <scope>NUCLEOTIDE SEQUENCE</scope>
</reference>
<dbReference type="AlphaFoldDB" id="A0AAD1S268"/>
<gene>
    <name evidence="1" type="ORF">PECUL_23A016427</name>
</gene>
<dbReference type="EMBL" id="OW240915">
    <property type="protein sequence ID" value="CAH2284671.1"/>
    <property type="molecule type" value="Genomic_DNA"/>
</dbReference>
<protein>
    <submittedName>
        <fullName evidence="1">Uncharacterized protein</fullName>
    </submittedName>
</protein>